<reference evidence="10 11" key="1">
    <citation type="submission" date="2024-11" db="EMBL/GenBank/DDBJ databases">
        <title>Chromosome-level genome assembly of the freshwater bivalve Anodonta woodiana.</title>
        <authorList>
            <person name="Chen X."/>
        </authorList>
    </citation>
    <scope>NUCLEOTIDE SEQUENCE [LARGE SCALE GENOMIC DNA]</scope>
    <source>
        <strain evidence="10">MN2024</strain>
        <tissue evidence="10">Gills</tissue>
    </source>
</reference>
<keyword evidence="3" id="KW-0479">Metal-binding</keyword>
<keyword evidence="7" id="KW-0326">Glycosidase</keyword>
<dbReference type="InterPro" id="IPR028995">
    <property type="entry name" value="Glyco_hydro_57/38_cen_sf"/>
</dbReference>
<evidence type="ECO:0000256" key="6">
    <source>
        <dbReference type="ARBA" id="ARBA00023157"/>
    </source>
</evidence>
<dbReference type="EMBL" id="JBJQND010000016">
    <property type="protein sequence ID" value="KAL3846905.1"/>
    <property type="molecule type" value="Genomic_DNA"/>
</dbReference>
<keyword evidence="5" id="KW-0862">Zinc</keyword>
<comment type="caution">
    <text evidence="10">The sequence shown here is derived from an EMBL/GenBank/DDBJ whole genome shotgun (WGS) entry which is preliminary data.</text>
</comment>
<evidence type="ECO:0000256" key="8">
    <source>
        <dbReference type="SAM" id="Phobius"/>
    </source>
</evidence>
<dbReference type="AlphaFoldDB" id="A0ABD3UBY6"/>
<dbReference type="GO" id="GO:0046872">
    <property type="term" value="F:metal ion binding"/>
    <property type="evidence" value="ECO:0007669"/>
    <property type="project" value="UniProtKB-KW"/>
</dbReference>
<evidence type="ECO:0000256" key="2">
    <source>
        <dbReference type="ARBA" id="ARBA00009792"/>
    </source>
</evidence>
<evidence type="ECO:0000313" key="11">
    <source>
        <dbReference type="Proteomes" id="UP001634394"/>
    </source>
</evidence>
<gene>
    <name evidence="10" type="ORF">ACJMK2_017854</name>
</gene>
<dbReference type="SUPFAM" id="SSF88688">
    <property type="entry name" value="Families 57/38 glycoside transferase middle domain"/>
    <property type="match status" value="1"/>
</dbReference>
<sequence>MNLLRIFRIRFRMWKYVFLVTIPFLVFYIWMNINSKSISVPAVRAGIRWFNTHNKVLVDSILDNDGKHMAHGDTCEITDRFDPETKVISTFDLPDETNYKLLPNGRYSIPVKNKEVAYGPGLRPLKIILVPFSHADPGYGRTIQEYHTGATRQILTEMVQKLNQYRNLTFQWAETIFLDLWFEEKDDALKQQVRDIIARGQLEIVLGGWVMPDEACTHYVSVIDQLIEGHQWLLENLNVIPKNSWSNDPFGYSASMPYLWKLSGIENMVILRIHQAIKGTLMKKRSLEYKWRQYWDHDGRTDILSYLMPYENYWINDVCGPDADICHQYAFFRTDQAPPVTEQNLVAKATALYEQYRITADLYNYDTLYMGLGEDFSYQSPQDWDVMYTNFKKLMDYMNANKEWKVNIKFGTLAEYFSDVRRNEESYSVKDKSLSFPVLSGDFFPYSDKENAYWTGYFTTRPFNKRIAREVEPILRAADAFHVFAYSLCKTIGKEYKLYSEVTKHLRGARRNLGVFLHHDGITGTSLPHVARDYEHRLHNAHYGAITALKMTMVTVLSRGAITEINSLKEELMRPSSGVITVKQIIKVKDSGTRLVFINPLGKARTEIVTLIVDRENVKLVCPHGDRKFYQISKYSGNNGFQLSFSIKMTPYAVEVFEIMPSTSGNDLSVVQRPNENEKMIVLQNRYLTVEFDSRTGWLRSIRDLNGRVTTFRTSCLSYKSVTSGAYLFGPAGEAKEFITSKPQILVTKGKFVSEISLKFPGFYHSVRLYNSSGPQGRSLHIRNEVDINGAGLNDQEIIVRFESDVQNGDLFYTDSNGFQMMGRRTRPSNPIETNYYPLTSMAILEDENKRLILHSAQPHGVASLKPGWLEIMLDRQMSHDDRRGLGQGVYDSKLVASEFFLAVEYKDSPSVIAESRYTYPSIQSIVTNEVLQNPIIIFMVDESTYNYVDNYYYPVNFDIPCDFSIVGLRNLAKNDLQYNGTSIVVHKKRYMCGYSIEELSCPVTSNGVQFGLLFPFTGVAYETSLSHLHKKKRISLEMDLTPDPMEIKSFLIHL</sequence>
<keyword evidence="11" id="KW-1185">Reference proteome</keyword>
<keyword evidence="8" id="KW-0812">Transmembrane</keyword>
<dbReference type="InterPro" id="IPR027291">
    <property type="entry name" value="Glyco_hydro_38_N_sf"/>
</dbReference>
<dbReference type="InterPro" id="IPR050843">
    <property type="entry name" value="Glycosyl_Hydrlase_38"/>
</dbReference>
<comment type="similarity">
    <text evidence="2">Belongs to the glycosyl hydrolase 38 family.</text>
</comment>
<dbReference type="PANTHER" id="PTHR11607">
    <property type="entry name" value="ALPHA-MANNOSIDASE"/>
    <property type="match status" value="1"/>
</dbReference>
<dbReference type="Gene3D" id="1.20.1270.50">
    <property type="entry name" value="Glycoside hydrolase family 38, central domain"/>
    <property type="match status" value="1"/>
</dbReference>
<keyword evidence="6" id="KW-1015">Disulfide bond</keyword>
<dbReference type="PANTHER" id="PTHR11607:SF3">
    <property type="entry name" value="LYSOSOMAL ALPHA-MANNOSIDASE"/>
    <property type="match status" value="1"/>
</dbReference>
<proteinExistence type="inferred from homology"/>
<evidence type="ECO:0000256" key="7">
    <source>
        <dbReference type="ARBA" id="ARBA00023295"/>
    </source>
</evidence>
<dbReference type="InterPro" id="IPR011330">
    <property type="entry name" value="Glyco_hydro/deAcase_b/a-brl"/>
</dbReference>
<evidence type="ECO:0000256" key="1">
    <source>
        <dbReference type="ARBA" id="ARBA00001947"/>
    </source>
</evidence>
<keyword evidence="8" id="KW-0472">Membrane</keyword>
<dbReference type="GO" id="GO:0016798">
    <property type="term" value="F:hydrolase activity, acting on glycosyl bonds"/>
    <property type="evidence" value="ECO:0007669"/>
    <property type="project" value="UniProtKB-KW"/>
</dbReference>
<dbReference type="Proteomes" id="UP001634394">
    <property type="component" value="Unassembled WGS sequence"/>
</dbReference>
<comment type="cofactor">
    <cofactor evidence="1">
        <name>Zn(2+)</name>
        <dbReference type="ChEBI" id="CHEBI:29105"/>
    </cofactor>
</comment>
<evidence type="ECO:0000256" key="3">
    <source>
        <dbReference type="ARBA" id="ARBA00022723"/>
    </source>
</evidence>
<accession>A0ABD3UBY6</accession>
<dbReference type="Gene3D" id="2.70.98.30">
    <property type="entry name" value="Golgi alpha-mannosidase II, domain 4"/>
    <property type="match status" value="1"/>
</dbReference>
<organism evidence="10 11">
    <name type="scientific">Sinanodonta woodiana</name>
    <name type="common">Chinese pond mussel</name>
    <name type="synonym">Anodonta woodiana</name>
    <dbReference type="NCBI Taxonomy" id="1069815"/>
    <lineage>
        <taxon>Eukaryota</taxon>
        <taxon>Metazoa</taxon>
        <taxon>Spiralia</taxon>
        <taxon>Lophotrochozoa</taxon>
        <taxon>Mollusca</taxon>
        <taxon>Bivalvia</taxon>
        <taxon>Autobranchia</taxon>
        <taxon>Heteroconchia</taxon>
        <taxon>Palaeoheterodonta</taxon>
        <taxon>Unionida</taxon>
        <taxon>Unionoidea</taxon>
        <taxon>Unionidae</taxon>
        <taxon>Unioninae</taxon>
        <taxon>Sinanodonta</taxon>
    </lineage>
</organism>
<feature type="domain" description="Glycoside hydrolase family 38 central" evidence="9">
    <location>
        <begin position="452"/>
        <end position="538"/>
    </location>
</feature>
<feature type="transmembrane region" description="Helical" evidence="8">
    <location>
        <begin position="12"/>
        <end position="31"/>
    </location>
</feature>
<dbReference type="SMART" id="SM00872">
    <property type="entry name" value="Alpha-mann_mid"/>
    <property type="match status" value="1"/>
</dbReference>
<protein>
    <recommendedName>
        <fullName evidence="9">Glycoside hydrolase family 38 central domain-containing protein</fullName>
    </recommendedName>
</protein>
<dbReference type="InterPro" id="IPR037094">
    <property type="entry name" value="Glyco_hydro_38_cen_sf"/>
</dbReference>
<dbReference type="SUPFAM" id="SSF88713">
    <property type="entry name" value="Glycoside hydrolase/deacetylase"/>
    <property type="match status" value="1"/>
</dbReference>
<dbReference type="Pfam" id="PF07748">
    <property type="entry name" value="Glyco_hydro_38C"/>
    <property type="match status" value="1"/>
</dbReference>
<dbReference type="Gene3D" id="3.20.110.10">
    <property type="entry name" value="Glycoside hydrolase 38, N terminal domain"/>
    <property type="match status" value="1"/>
</dbReference>
<dbReference type="SUPFAM" id="SSF74650">
    <property type="entry name" value="Galactose mutarotase-like"/>
    <property type="match status" value="1"/>
</dbReference>
<dbReference type="Pfam" id="PF01074">
    <property type="entry name" value="Glyco_hydro_38N"/>
    <property type="match status" value="1"/>
</dbReference>
<dbReference type="InterPro" id="IPR011013">
    <property type="entry name" value="Gal_mutarotase_sf_dom"/>
</dbReference>
<dbReference type="InterPro" id="IPR000602">
    <property type="entry name" value="Glyco_hydro_38_N"/>
</dbReference>
<evidence type="ECO:0000256" key="4">
    <source>
        <dbReference type="ARBA" id="ARBA00022801"/>
    </source>
</evidence>
<dbReference type="Pfam" id="PF09261">
    <property type="entry name" value="Alpha-mann_mid"/>
    <property type="match status" value="1"/>
</dbReference>
<evidence type="ECO:0000313" key="10">
    <source>
        <dbReference type="EMBL" id="KAL3846905.1"/>
    </source>
</evidence>
<name>A0ABD3UBY6_SINWO</name>
<dbReference type="InterPro" id="IPR015341">
    <property type="entry name" value="Glyco_hydro_38_cen"/>
</dbReference>
<evidence type="ECO:0000259" key="9">
    <source>
        <dbReference type="SMART" id="SM00872"/>
    </source>
</evidence>
<dbReference type="InterPro" id="IPR011682">
    <property type="entry name" value="Glyco_hydro_38_C"/>
</dbReference>
<evidence type="ECO:0000256" key="5">
    <source>
        <dbReference type="ARBA" id="ARBA00022833"/>
    </source>
</evidence>
<keyword evidence="4" id="KW-0378">Hydrolase</keyword>
<keyword evidence="8" id="KW-1133">Transmembrane helix</keyword>